<protein>
    <submittedName>
        <fullName evidence="1">Uncharacterized protein</fullName>
    </submittedName>
</protein>
<sequence>MFEGRKIKVDLIVPSSVSDDVIHNMIKGTFIPMVYDVTHVHSRDSFCYVVRKKEWGIKDDAPSS</sequence>
<gene>
    <name evidence="2" type="ORF">MM415B01262_0006</name>
    <name evidence="1" type="ORF">TM448A02486_0006</name>
</gene>
<organism evidence="1">
    <name type="scientific">viral metagenome</name>
    <dbReference type="NCBI Taxonomy" id="1070528"/>
    <lineage>
        <taxon>unclassified sequences</taxon>
        <taxon>metagenomes</taxon>
        <taxon>organismal metagenomes</taxon>
    </lineage>
</organism>
<dbReference type="EMBL" id="MT144314">
    <property type="protein sequence ID" value="QJA52119.1"/>
    <property type="molecule type" value="Genomic_DNA"/>
</dbReference>
<reference evidence="1" key="1">
    <citation type="submission" date="2020-03" db="EMBL/GenBank/DDBJ databases">
        <title>The deep terrestrial virosphere.</title>
        <authorList>
            <person name="Holmfeldt K."/>
            <person name="Nilsson E."/>
            <person name="Simone D."/>
            <person name="Lopez-Fernandez M."/>
            <person name="Wu X."/>
            <person name="de Brujin I."/>
            <person name="Lundin D."/>
            <person name="Andersson A."/>
            <person name="Bertilsson S."/>
            <person name="Dopson M."/>
        </authorList>
    </citation>
    <scope>NUCLEOTIDE SEQUENCE</scope>
    <source>
        <strain evidence="2">MM415B01262</strain>
        <strain evidence="1">TM448A02486</strain>
    </source>
</reference>
<accession>A0A6H1ZXC2</accession>
<evidence type="ECO:0000313" key="1">
    <source>
        <dbReference type="EMBL" id="QJA52119.1"/>
    </source>
</evidence>
<proteinExistence type="predicted"/>
<dbReference type="EMBL" id="MT141377">
    <property type="protein sequence ID" value="QJA59606.1"/>
    <property type="molecule type" value="Genomic_DNA"/>
</dbReference>
<name>A0A6H1ZXC2_9ZZZZ</name>
<evidence type="ECO:0000313" key="2">
    <source>
        <dbReference type="EMBL" id="QJA59606.1"/>
    </source>
</evidence>
<dbReference type="AlphaFoldDB" id="A0A6H1ZXC2"/>